<dbReference type="AlphaFoldDB" id="A0A098G7N5"/>
<dbReference type="STRING" id="1212491.LFA_3125"/>
<dbReference type="Proteomes" id="UP000032430">
    <property type="component" value="Chromosome I"/>
</dbReference>
<keyword evidence="2" id="KW-1185">Reference proteome</keyword>
<evidence type="ECO:0000313" key="1">
    <source>
        <dbReference type="EMBL" id="CEG58467.1"/>
    </source>
</evidence>
<dbReference type="Gene3D" id="1.10.1660.10">
    <property type="match status" value="1"/>
</dbReference>
<dbReference type="OrthoDB" id="5643278at2"/>
<name>A0A098G7N5_9GAMM</name>
<dbReference type="EMBL" id="LN614827">
    <property type="protein sequence ID" value="CEG58467.1"/>
    <property type="molecule type" value="Genomic_DNA"/>
</dbReference>
<dbReference type="KEGG" id="lfa:LFA_3125"/>
<reference evidence="2" key="1">
    <citation type="submission" date="2014-09" db="EMBL/GenBank/DDBJ databases">
        <authorList>
            <person name="Gomez-Valero L."/>
        </authorList>
    </citation>
    <scope>NUCLEOTIDE SEQUENCE [LARGE SCALE GENOMIC DNA]</scope>
    <source>
        <strain evidence="2">ATCC700992</strain>
    </source>
</reference>
<gene>
    <name evidence="1" type="ORF">LFA_3125</name>
</gene>
<protein>
    <submittedName>
        <fullName evidence="1">Molecular chaperone</fullName>
    </submittedName>
</protein>
<proteinExistence type="predicted"/>
<accession>A0A098G7N5</accession>
<dbReference type="HOGENOM" id="CLU_144710_3_0_6"/>
<organism evidence="1 2">
    <name type="scientific">Legionella fallonii LLAP-10</name>
    <dbReference type="NCBI Taxonomy" id="1212491"/>
    <lineage>
        <taxon>Bacteria</taxon>
        <taxon>Pseudomonadati</taxon>
        <taxon>Pseudomonadota</taxon>
        <taxon>Gammaproteobacteria</taxon>
        <taxon>Legionellales</taxon>
        <taxon>Legionellaceae</taxon>
        <taxon>Legionella</taxon>
    </lineage>
</organism>
<dbReference type="Pfam" id="PF13591">
    <property type="entry name" value="MerR_2"/>
    <property type="match status" value="1"/>
</dbReference>
<dbReference type="RefSeq" id="WP_045096779.1">
    <property type="nucleotide sequence ID" value="NZ_LN614827.1"/>
</dbReference>
<sequence>MNKDNFLVGVLIEETTTISFHEVCHKYHIPEELLSEMVEQGLFPNQPSNKEQIALDQKALRRLEAAFRLHKDLGINLPGVALALDLLEEIEKMRKELEILRKHF</sequence>
<evidence type="ECO:0000313" key="2">
    <source>
        <dbReference type="Proteomes" id="UP000032430"/>
    </source>
</evidence>